<dbReference type="Pfam" id="PF04977">
    <property type="entry name" value="DivIC"/>
    <property type="match status" value="1"/>
</dbReference>
<keyword evidence="1" id="KW-0472">Membrane</keyword>
<name>A0A6I6JR28_9BACT</name>
<evidence type="ECO:0000313" key="3">
    <source>
        <dbReference type="Proteomes" id="UP000428260"/>
    </source>
</evidence>
<keyword evidence="1" id="KW-1133">Transmembrane helix</keyword>
<keyword evidence="3" id="KW-1185">Reference proteome</keyword>
<dbReference type="RefSeq" id="WP_158868549.1">
    <property type="nucleotide sequence ID" value="NZ_CP046401.1"/>
</dbReference>
<accession>A0A6I6JR28</accession>
<reference evidence="2 3" key="1">
    <citation type="submission" date="2019-11" db="EMBL/GenBank/DDBJ databases">
        <authorList>
            <person name="Zheng R.K."/>
            <person name="Sun C.M."/>
        </authorList>
    </citation>
    <scope>NUCLEOTIDE SEQUENCE [LARGE SCALE GENOMIC DNA]</scope>
    <source>
        <strain evidence="2 3">WC007</strain>
    </source>
</reference>
<evidence type="ECO:0000313" key="2">
    <source>
        <dbReference type="EMBL" id="QGY45406.1"/>
    </source>
</evidence>
<dbReference type="KEGG" id="mcos:GM418_17515"/>
<feature type="transmembrane region" description="Helical" evidence="1">
    <location>
        <begin position="18"/>
        <end position="38"/>
    </location>
</feature>
<protein>
    <submittedName>
        <fullName evidence="2">Septum formation initiator family protein</fullName>
    </submittedName>
</protein>
<evidence type="ECO:0000256" key="1">
    <source>
        <dbReference type="SAM" id="Phobius"/>
    </source>
</evidence>
<proteinExistence type="predicted"/>
<sequence>MEKKGLKYRVLKIISNKYFIASVIFLIWIVFFDENSIVSHQKNKRRLNELTEQKEYYIERIASDKQKLEDLNAGKEELEKFAREQYLMSKPDEDVFIVIPED</sequence>
<dbReference type="Proteomes" id="UP000428260">
    <property type="component" value="Chromosome"/>
</dbReference>
<dbReference type="AlphaFoldDB" id="A0A6I6JR28"/>
<organism evidence="2 3">
    <name type="scientific">Maribellus comscasis</name>
    <dbReference type="NCBI Taxonomy" id="2681766"/>
    <lineage>
        <taxon>Bacteria</taxon>
        <taxon>Pseudomonadati</taxon>
        <taxon>Bacteroidota</taxon>
        <taxon>Bacteroidia</taxon>
        <taxon>Marinilabiliales</taxon>
        <taxon>Prolixibacteraceae</taxon>
        <taxon>Maribellus</taxon>
    </lineage>
</organism>
<keyword evidence="1" id="KW-0812">Transmembrane</keyword>
<dbReference type="InterPro" id="IPR007060">
    <property type="entry name" value="FtsL/DivIC"/>
</dbReference>
<dbReference type="EMBL" id="CP046401">
    <property type="protein sequence ID" value="QGY45406.1"/>
    <property type="molecule type" value="Genomic_DNA"/>
</dbReference>
<gene>
    <name evidence="2" type="ORF">GM418_17515</name>
</gene>